<dbReference type="OrthoDB" id="3795731at2759"/>
<proteinExistence type="predicted"/>
<keyword evidence="2" id="KW-1185">Reference proteome</keyword>
<sequence length="241" mass="27725">MSQTVAFLTTFAPLPATAPSSHAHIIKDLARGTSKPRLQDAIVTLLYNISFSTLTTFLDPDIKEFRLIQTRRRGRDAGEQLIVMKRGCKVIVQNLLLTYYPSFTFSFNTPKQKKYMQFAINSTQRLTLYKKNYQIGLANYCPELFDTLEFDNLVRMEIDKDGAWKLVYASYRDYFCKSWDAVWEGRTVNRGWDCLSLRAWVEDPRAESRKTLEILAEELMLVVVTGRMWEAIGFASTLATG</sequence>
<dbReference type="Proteomes" id="UP000016936">
    <property type="component" value="Unassembled WGS sequence"/>
</dbReference>
<protein>
    <submittedName>
        <fullName evidence="1">Uncharacterized protein</fullName>
    </submittedName>
</protein>
<accession>M2UMF4</accession>
<name>M2UMF4_COCH5</name>
<dbReference type="EMBL" id="KB445579">
    <property type="protein sequence ID" value="EMD89138.1"/>
    <property type="molecule type" value="Genomic_DNA"/>
</dbReference>
<gene>
    <name evidence="1" type="ORF">COCHEDRAFT_1032214</name>
</gene>
<reference evidence="1 2" key="1">
    <citation type="journal article" date="2012" name="PLoS Pathog.">
        <title>Diverse lifestyles and strategies of plant pathogenesis encoded in the genomes of eighteen Dothideomycetes fungi.</title>
        <authorList>
            <person name="Ohm R.A."/>
            <person name="Feau N."/>
            <person name="Henrissat B."/>
            <person name="Schoch C.L."/>
            <person name="Horwitz B.A."/>
            <person name="Barry K.W."/>
            <person name="Condon B.J."/>
            <person name="Copeland A.C."/>
            <person name="Dhillon B."/>
            <person name="Glaser F."/>
            <person name="Hesse C.N."/>
            <person name="Kosti I."/>
            <person name="LaButti K."/>
            <person name="Lindquist E.A."/>
            <person name="Lucas S."/>
            <person name="Salamov A.A."/>
            <person name="Bradshaw R.E."/>
            <person name="Ciuffetti L."/>
            <person name="Hamelin R.C."/>
            <person name="Kema G.H.J."/>
            <person name="Lawrence C."/>
            <person name="Scott J.A."/>
            <person name="Spatafora J.W."/>
            <person name="Turgeon B.G."/>
            <person name="de Wit P.J.G.M."/>
            <person name="Zhong S."/>
            <person name="Goodwin S.B."/>
            <person name="Grigoriev I.V."/>
        </authorList>
    </citation>
    <scope>NUCLEOTIDE SEQUENCE [LARGE SCALE GENOMIC DNA]</scope>
    <source>
        <strain evidence="2">C5 / ATCC 48332 / race O</strain>
    </source>
</reference>
<reference evidence="2" key="2">
    <citation type="journal article" date="2013" name="PLoS Genet.">
        <title>Comparative genome structure, secondary metabolite, and effector coding capacity across Cochliobolus pathogens.</title>
        <authorList>
            <person name="Condon B.J."/>
            <person name="Leng Y."/>
            <person name="Wu D."/>
            <person name="Bushley K.E."/>
            <person name="Ohm R.A."/>
            <person name="Otillar R."/>
            <person name="Martin J."/>
            <person name="Schackwitz W."/>
            <person name="Grimwood J."/>
            <person name="MohdZainudin N."/>
            <person name="Xue C."/>
            <person name="Wang R."/>
            <person name="Manning V.A."/>
            <person name="Dhillon B."/>
            <person name="Tu Z.J."/>
            <person name="Steffenson B.J."/>
            <person name="Salamov A."/>
            <person name="Sun H."/>
            <person name="Lowry S."/>
            <person name="LaButti K."/>
            <person name="Han J."/>
            <person name="Copeland A."/>
            <person name="Lindquist E."/>
            <person name="Barry K."/>
            <person name="Schmutz J."/>
            <person name="Baker S.E."/>
            <person name="Ciuffetti L.M."/>
            <person name="Grigoriev I.V."/>
            <person name="Zhong S."/>
            <person name="Turgeon B.G."/>
        </authorList>
    </citation>
    <scope>NUCLEOTIDE SEQUENCE [LARGE SCALE GENOMIC DNA]</scope>
    <source>
        <strain evidence="2">C5 / ATCC 48332 / race O</strain>
    </source>
</reference>
<evidence type="ECO:0000313" key="1">
    <source>
        <dbReference type="EMBL" id="EMD89138.1"/>
    </source>
</evidence>
<evidence type="ECO:0000313" key="2">
    <source>
        <dbReference type="Proteomes" id="UP000016936"/>
    </source>
</evidence>
<organism evidence="1 2">
    <name type="scientific">Cochliobolus heterostrophus (strain C5 / ATCC 48332 / race O)</name>
    <name type="common">Southern corn leaf blight fungus</name>
    <name type="synonym">Bipolaris maydis</name>
    <dbReference type="NCBI Taxonomy" id="701091"/>
    <lineage>
        <taxon>Eukaryota</taxon>
        <taxon>Fungi</taxon>
        <taxon>Dikarya</taxon>
        <taxon>Ascomycota</taxon>
        <taxon>Pezizomycotina</taxon>
        <taxon>Dothideomycetes</taxon>
        <taxon>Pleosporomycetidae</taxon>
        <taxon>Pleosporales</taxon>
        <taxon>Pleosporineae</taxon>
        <taxon>Pleosporaceae</taxon>
        <taxon>Bipolaris</taxon>
    </lineage>
</organism>
<dbReference type="HOGENOM" id="CLU_1151697_0_0_1"/>
<dbReference type="OMA" id="FRRNWAY"/>
<dbReference type="AlphaFoldDB" id="M2UMF4"/>